<dbReference type="GO" id="GO:0019546">
    <property type="term" value="P:L-arginine deiminase pathway"/>
    <property type="evidence" value="ECO:0007669"/>
    <property type="project" value="TreeGrafter"/>
</dbReference>
<gene>
    <name evidence="9" type="ORF">HMPREF9233_01649</name>
</gene>
<evidence type="ECO:0000313" key="9">
    <source>
        <dbReference type="EMBL" id="EKU94702.1"/>
    </source>
</evidence>
<evidence type="ECO:0000259" key="8">
    <source>
        <dbReference type="Pfam" id="PF00696"/>
    </source>
</evidence>
<keyword evidence="4 7" id="KW-0418">Kinase</keyword>
<evidence type="ECO:0000313" key="10">
    <source>
        <dbReference type="Proteomes" id="UP000009888"/>
    </source>
</evidence>
<comment type="caution">
    <text evidence="9">The sequence shown here is derived from an EMBL/GenBank/DDBJ whole genome shotgun (WGS) entry which is preliminary data.</text>
</comment>
<dbReference type="FunFam" id="3.40.1160.10:FF:000007">
    <property type="entry name" value="Carbamate kinase"/>
    <property type="match status" value="1"/>
</dbReference>
<dbReference type="PATRIC" id="fig|883066.3.peg.1710"/>
<dbReference type="eggNOG" id="COG0549">
    <property type="taxonomic scope" value="Bacteria"/>
</dbReference>
<dbReference type="STRING" id="202789.GCA_001457435_00455"/>
<keyword evidence="3 7" id="KW-0808">Transferase</keyword>
<accession>K9EUL9</accession>
<evidence type="ECO:0000256" key="3">
    <source>
        <dbReference type="ARBA" id="ARBA00022679"/>
    </source>
</evidence>
<comment type="catalytic activity">
    <reaction evidence="5">
        <text>hydrogencarbonate + NH4(+) + ATP = carbamoyl phosphate + ADP + H2O + H(+)</text>
        <dbReference type="Rhea" id="RHEA:10152"/>
        <dbReference type="ChEBI" id="CHEBI:15377"/>
        <dbReference type="ChEBI" id="CHEBI:15378"/>
        <dbReference type="ChEBI" id="CHEBI:17544"/>
        <dbReference type="ChEBI" id="CHEBI:28938"/>
        <dbReference type="ChEBI" id="CHEBI:30616"/>
        <dbReference type="ChEBI" id="CHEBI:58228"/>
        <dbReference type="ChEBI" id="CHEBI:456216"/>
        <dbReference type="EC" id="2.7.2.2"/>
    </reaction>
</comment>
<dbReference type="SUPFAM" id="SSF53633">
    <property type="entry name" value="Carbamate kinase-like"/>
    <property type="match status" value="1"/>
</dbReference>
<dbReference type="Gene3D" id="3.40.1160.10">
    <property type="entry name" value="Acetylglutamate kinase-like"/>
    <property type="match status" value="1"/>
</dbReference>
<dbReference type="PRINTS" id="PR01469">
    <property type="entry name" value="CARBMTKINASE"/>
</dbReference>
<dbReference type="GO" id="GO:0005829">
    <property type="term" value="C:cytosol"/>
    <property type="evidence" value="ECO:0007669"/>
    <property type="project" value="TreeGrafter"/>
</dbReference>
<name>K9EUL9_9ACTO</name>
<evidence type="ECO:0000256" key="4">
    <source>
        <dbReference type="ARBA" id="ARBA00022777"/>
    </source>
</evidence>
<evidence type="ECO:0000256" key="7">
    <source>
        <dbReference type="PIRNR" id="PIRNR000723"/>
    </source>
</evidence>
<dbReference type="GO" id="GO:0008804">
    <property type="term" value="F:carbamate kinase activity"/>
    <property type="evidence" value="ECO:0007669"/>
    <property type="project" value="UniProtKB-UniRule"/>
</dbReference>
<dbReference type="PANTHER" id="PTHR30409:SF1">
    <property type="entry name" value="CARBAMATE KINASE-RELATED"/>
    <property type="match status" value="1"/>
</dbReference>
<keyword evidence="10" id="KW-1185">Reference proteome</keyword>
<evidence type="ECO:0000256" key="1">
    <source>
        <dbReference type="ARBA" id="ARBA00011066"/>
    </source>
</evidence>
<dbReference type="InterPro" id="IPR003964">
    <property type="entry name" value="Carb_kinase"/>
</dbReference>
<dbReference type="InterPro" id="IPR001048">
    <property type="entry name" value="Asp/Glu/Uridylate_kinase"/>
</dbReference>
<evidence type="ECO:0000256" key="5">
    <source>
        <dbReference type="ARBA" id="ARBA00048467"/>
    </source>
</evidence>
<dbReference type="RefSeq" id="WP_007001854.1">
    <property type="nucleotide sequence ID" value="NZ_JH992956.1"/>
</dbReference>
<dbReference type="AlphaFoldDB" id="K9EUL9"/>
<evidence type="ECO:0000256" key="6">
    <source>
        <dbReference type="NCBIfam" id="TIGR00746"/>
    </source>
</evidence>
<protein>
    <recommendedName>
        <fullName evidence="2 6">Carbamate kinase</fullName>
    </recommendedName>
</protein>
<dbReference type="CDD" id="cd04235">
    <property type="entry name" value="AAK_CK"/>
    <property type="match status" value="1"/>
</dbReference>
<dbReference type="PIRSF" id="PIRSF000723">
    <property type="entry name" value="Carbamate_kin"/>
    <property type="match status" value="1"/>
</dbReference>
<sequence length="302" mass="31775">MRIVVALGGNALLERGQKPDEAPQVENVRKAAQALAPLAQKHELILTHGNGPQVGVLAAQSASDPNLKEPYRFDTLGALTQGMIGYWMLQELGNALGEAKVTTIITQTLVDPADPAFENPTKFIGEVYDEEGAKAAEAEKGWTFKADGKYFRRVIGSPKPVEIIETPAIRTLLEEGYTIICAGGGGVPVTRDADGKLSGVEAVIDKDSTAEKLAEEVKADALLILTDVPNVMKDYGTPEEEAIGTTTPDKLRAIGAPAGSMGPKVNAVCTFVEKTGGIAAIGRLEDAVSIIEGQAGTIVKNS</sequence>
<dbReference type="Proteomes" id="UP000009888">
    <property type="component" value="Unassembled WGS sequence"/>
</dbReference>
<proteinExistence type="inferred from homology"/>
<dbReference type="Pfam" id="PF00696">
    <property type="entry name" value="AA_kinase"/>
    <property type="match status" value="1"/>
</dbReference>
<evidence type="ECO:0000256" key="2">
    <source>
        <dbReference type="ARBA" id="ARBA00013070"/>
    </source>
</evidence>
<dbReference type="HOGENOM" id="CLU_076278_0_1_11"/>
<dbReference type="PANTHER" id="PTHR30409">
    <property type="entry name" value="CARBAMATE KINASE"/>
    <property type="match status" value="1"/>
</dbReference>
<organism evidence="9 10">
    <name type="scientific">Actinobaculum massiliense ACS-171-V-Col2</name>
    <dbReference type="NCBI Taxonomy" id="883066"/>
    <lineage>
        <taxon>Bacteria</taxon>
        <taxon>Bacillati</taxon>
        <taxon>Actinomycetota</taxon>
        <taxon>Actinomycetes</taxon>
        <taxon>Actinomycetales</taxon>
        <taxon>Actinomycetaceae</taxon>
        <taxon>Actinobaculum</taxon>
    </lineage>
</organism>
<dbReference type="EMBL" id="AGWL01000008">
    <property type="protein sequence ID" value="EKU94702.1"/>
    <property type="molecule type" value="Genomic_DNA"/>
</dbReference>
<reference evidence="9 10" key="1">
    <citation type="submission" date="2012-09" db="EMBL/GenBank/DDBJ databases">
        <title>The Genome Sequence of Actinobaculum massiliae ACS-171-V-COL2.</title>
        <authorList>
            <consortium name="The Broad Institute Genome Sequencing Platform"/>
            <person name="Earl A."/>
            <person name="Ward D."/>
            <person name="Feldgarden M."/>
            <person name="Gevers D."/>
            <person name="Saerens B."/>
            <person name="Vaneechoutte M."/>
            <person name="Walker B."/>
            <person name="Young S.K."/>
            <person name="Zeng Q."/>
            <person name="Gargeya S."/>
            <person name="Fitzgerald M."/>
            <person name="Haas B."/>
            <person name="Abouelleil A."/>
            <person name="Alvarado L."/>
            <person name="Arachchi H.M."/>
            <person name="Berlin A."/>
            <person name="Chapman S.B."/>
            <person name="Goldberg J."/>
            <person name="Griggs A."/>
            <person name="Gujja S."/>
            <person name="Hansen M."/>
            <person name="Howarth C."/>
            <person name="Imamovic A."/>
            <person name="Larimer J."/>
            <person name="McCowen C."/>
            <person name="Montmayeur A."/>
            <person name="Murphy C."/>
            <person name="Neiman D."/>
            <person name="Pearson M."/>
            <person name="Priest M."/>
            <person name="Roberts A."/>
            <person name="Saif S."/>
            <person name="Shea T."/>
            <person name="Sisk P."/>
            <person name="Sykes S."/>
            <person name="Wortman J."/>
            <person name="Nusbaum C."/>
            <person name="Birren B."/>
        </authorList>
    </citation>
    <scope>NUCLEOTIDE SEQUENCE [LARGE SCALE GENOMIC DNA]</scope>
    <source>
        <strain evidence="10">ACS-171-V-Col2</strain>
    </source>
</reference>
<feature type="domain" description="Aspartate/glutamate/uridylate kinase" evidence="8">
    <location>
        <begin position="1"/>
        <end position="276"/>
    </location>
</feature>
<dbReference type="InterPro" id="IPR036393">
    <property type="entry name" value="AceGlu_kinase-like_sf"/>
</dbReference>
<dbReference type="NCBIfam" id="NF009008">
    <property type="entry name" value="PRK12354.1"/>
    <property type="match status" value="1"/>
</dbReference>
<dbReference type="NCBIfam" id="TIGR00746">
    <property type="entry name" value="arcC"/>
    <property type="match status" value="1"/>
</dbReference>
<comment type="similarity">
    <text evidence="1 7">Belongs to the carbamate kinase family.</text>
</comment>